<proteinExistence type="predicted"/>
<dbReference type="Proteomes" id="UP001189429">
    <property type="component" value="Unassembled WGS sequence"/>
</dbReference>
<dbReference type="EMBL" id="CAUYUJ010021020">
    <property type="protein sequence ID" value="CAK0902096.1"/>
    <property type="molecule type" value="Genomic_DNA"/>
</dbReference>
<protein>
    <recommendedName>
        <fullName evidence="3">START domain-containing protein</fullName>
    </recommendedName>
</protein>
<organism evidence="1 2">
    <name type="scientific">Prorocentrum cordatum</name>
    <dbReference type="NCBI Taxonomy" id="2364126"/>
    <lineage>
        <taxon>Eukaryota</taxon>
        <taxon>Sar</taxon>
        <taxon>Alveolata</taxon>
        <taxon>Dinophyceae</taxon>
        <taxon>Prorocentrales</taxon>
        <taxon>Prorocentraceae</taxon>
        <taxon>Prorocentrum</taxon>
    </lineage>
</organism>
<keyword evidence="2" id="KW-1185">Reference proteome</keyword>
<evidence type="ECO:0008006" key="3">
    <source>
        <dbReference type="Google" id="ProtNLM"/>
    </source>
</evidence>
<accession>A0ABN9XUI2</accession>
<evidence type="ECO:0000313" key="1">
    <source>
        <dbReference type="EMBL" id="CAK0902096.1"/>
    </source>
</evidence>
<reference evidence="1" key="1">
    <citation type="submission" date="2023-10" db="EMBL/GenBank/DDBJ databases">
        <authorList>
            <person name="Chen Y."/>
            <person name="Shah S."/>
            <person name="Dougan E. K."/>
            <person name="Thang M."/>
            <person name="Chan C."/>
        </authorList>
    </citation>
    <scope>NUCLEOTIDE SEQUENCE [LARGE SCALE GENOMIC DNA]</scope>
</reference>
<name>A0ABN9XUI2_9DINO</name>
<comment type="caution">
    <text evidence="1">The sequence shown here is derived from an EMBL/GenBank/DDBJ whole genome shotgun (WGS) entry which is preliminary data.</text>
</comment>
<sequence length="548" mass="60480">MPLSAEMEQNLQNVQKKVMALLAPMDDPRVTTKQEMATAQQIKRLLLESDFAYEVTEDKEAFAPHPENRYTMGLEPMDVHDLLQLIANKGWCDDAAAGATAFELSEDPQTRAKQLQFQVDLVARSGELLAPSEPHKVKYLTVGGSHALAGSRCVHHRCKSHVAALCTEDGRLSREKVLAYCPTYAVPLDRGMHFTIIRKEIEQVCPTLPEFLQRAGNAKHGTERQQTQIQLLCQIHQMAIANYQKHGDSRWDYIAREVNKVPSAKGIAIDLCAYVRQWSGGSTAPFLAELKEFASSLTVRREIKGPVWRALASLEFSQGAEYVTSCVKAMMCSPDHFTRDGESTLLASSDIQTIIGKNKVKCIEAACMARAAAAFVKAFPEIPKSDRVKLVASMETRAVMSIHGKKSRCRQHYDTLKGVQVMFLQELYQLHPSARSMDPPFSVDGASRVQAMDSNASASGMREFAGASISVDGAKAMGYTVGCILKPRATDAESKPMVLMNFVGQEVVIRSEFEGDLDFEVKGEPPTPPPTITMSLAKCIDDFKASLF</sequence>
<evidence type="ECO:0000313" key="2">
    <source>
        <dbReference type="Proteomes" id="UP001189429"/>
    </source>
</evidence>
<gene>
    <name evidence="1" type="ORF">PCOR1329_LOCUS78808</name>
</gene>